<dbReference type="Pfam" id="PF00441">
    <property type="entry name" value="Acyl-CoA_dh_1"/>
    <property type="match status" value="1"/>
</dbReference>
<dbReference type="InterPro" id="IPR013786">
    <property type="entry name" value="AcylCoA_DH/ox_N"/>
</dbReference>
<dbReference type="InterPro" id="IPR046373">
    <property type="entry name" value="Acyl-CoA_Oxase/DH_mid-dom_sf"/>
</dbReference>
<name>A6G0Q8_9BACT</name>
<dbReference type="STRING" id="391625.PPSIR1_41584"/>
<dbReference type="GO" id="GO:0003995">
    <property type="term" value="F:acyl-CoA dehydrogenase activity"/>
    <property type="evidence" value="ECO:0007669"/>
    <property type="project" value="TreeGrafter"/>
</dbReference>
<dbReference type="Gene3D" id="1.10.540.10">
    <property type="entry name" value="Acyl-CoA dehydrogenase/oxidase, N-terminal domain"/>
    <property type="match status" value="1"/>
</dbReference>
<evidence type="ECO:0000259" key="7">
    <source>
        <dbReference type="Pfam" id="PF02770"/>
    </source>
</evidence>
<dbReference type="Pfam" id="PF02770">
    <property type="entry name" value="Acyl-CoA_dh_M"/>
    <property type="match status" value="1"/>
</dbReference>
<evidence type="ECO:0000313" key="9">
    <source>
        <dbReference type="EMBL" id="EDM80446.1"/>
    </source>
</evidence>
<keyword evidence="4 5" id="KW-0274">FAD</keyword>
<keyword evidence="10" id="KW-1185">Reference proteome</keyword>
<evidence type="ECO:0000256" key="3">
    <source>
        <dbReference type="ARBA" id="ARBA00022630"/>
    </source>
</evidence>
<dbReference type="AlphaFoldDB" id="A6G0Q8"/>
<keyword evidence="3 5" id="KW-0285">Flavoprotein</keyword>
<feature type="domain" description="Acyl-CoA dehydrogenase/oxidase N-terminal" evidence="8">
    <location>
        <begin position="16"/>
        <end position="92"/>
    </location>
</feature>
<evidence type="ECO:0000256" key="4">
    <source>
        <dbReference type="ARBA" id="ARBA00022827"/>
    </source>
</evidence>
<comment type="similarity">
    <text evidence="2 5">Belongs to the acyl-CoA dehydrogenase family.</text>
</comment>
<comment type="cofactor">
    <cofactor evidence="1 5">
        <name>FAD</name>
        <dbReference type="ChEBI" id="CHEBI:57692"/>
    </cofactor>
</comment>
<evidence type="ECO:0000256" key="1">
    <source>
        <dbReference type="ARBA" id="ARBA00001974"/>
    </source>
</evidence>
<dbReference type="Gene3D" id="1.20.140.10">
    <property type="entry name" value="Butyryl-CoA Dehydrogenase, subunit A, domain 3"/>
    <property type="match status" value="1"/>
</dbReference>
<accession>A6G0Q8</accession>
<reference evidence="9 10" key="1">
    <citation type="submission" date="2007-06" db="EMBL/GenBank/DDBJ databases">
        <authorList>
            <person name="Shimkets L."/>
            <person name="Ferriera S."/>
            <person name="Johnson J."/>
            <person name="Kravitz S."/>
            <person name="Beeson K."/>
            <person name="Sutton G."/>
            <person name="Rogers Y.-H."/>
            <person name="Friedman R."/>
            <person name="Frazier M."/>
            <person name="Venter J.C."/>
        </authorList>
    </citation>
    <scope>NUCLEOTIDE SEQUENCE [LARGE SCALE GENOMIC DNA]</scope>
    <source>
        <strain evidence="9 10">SIR-1</strain>
    </source>
</reference>
<dbReference type="InterPro" id="IPR006091">
    <property type="entry name" value="Acyl-CoA_Oxase/DH_mid-dom"/>
</dbReference>
<dbReference type="InterPro" id="IPR009100">
    <property type="entry name" value="AcylCoA_DH/oxidase_NM_dom_sf"/>
</dbReference>
<dbReference type="Gene3D" id="2.40.110.10">
    <property type="entry name" value="Butyryl-CoA Dehydrogenase, subunit A, domain 2"/>
    <property type="match status" value="1"/>
</dbReference>
<evidence type="ECO:0000259" key="8">
    <source>
        <dbReference type="Pfam" id="PF02771"/>
    </source>
</evidence>
<protein>
    <submittedName>
        <fullName evidence="9">Very long chain acyl-CoA dehydrogenase-related protein</fullName>
    </submittedName>
</protein>
<dbReference type="InterPro" id="IPR037069">
    <property type="entry name" value="AcylCoA_DH/ox_N_sf"/>
</dbReference>
<dbReference type="GO" id="GO:0050660">
    <property type="term" value="F:flavin adenine dinucleotide binding"/>
    <property type="evidence" value="ECO:0007669"/>
    <property type="project" value="InterPro"/>
</dbReference>
<evidence type="ECO:0000256" key="5">
    <source>
        <dbReference type="RuleBase" id="RU362125"/>
    </source>
</evidence>
<dbReference type="InterPro" id="IPR009075">
    <property type="entry name" value="AcylCo_DH/oxidase_C"/>
</dbReference>
<evidence type="ECO:0000313" key="10">
    <source>
        <dbReference type="Proteomes" id="UP000005801"/>
    </source>
</evidence>
<feature type="domain" description="Acyl-CoA oxidase/dehydrogenase middle" evidence="7">
    <location>
        <begin position="102"/>
        <end position="194"/>
    </location>
</feature>
<keyword evidence="5" id="KW-0560">Oxidoreductase</keyword>
<sequence length="478" mass="52654">MREREDPDRLGLERGMPPFVLREVLAADPLSAFIPVEHGGRGTSIEEGGAVLEAMAYESLGLGLILGISGLLFLQPFTKYGQEAVKAKVYEGFLRDRKLGGLMLTEPGHGSDALNMQTRWTLEDGVHELRGTKHWAGLTGWADYWLLSARRVYEDGSLSRDVDLFMCDLDEPGQRVIVEERYNNLGLHMIPYGRNRIEASIPAAQRLTPRTTGVKLLLDHLNRSRMQMVAMAMGFLRRMLDEATAHCRAREVGGQSLLGYDQVQARLVEMQSAVTVCTAMSVHMAEHAGLEFNLAARGVEANAMKSWATDAMHESAQSLLQLCGAMGYRFDHIAGRSVVDSRPWSIAEGSNDILYDQIGNAFVRQMRIAKQRKLGAVMAGEALTARASERLGTLLDVEVDAPLAQREQVQLGRVVSRVIAMEMTLELGARGYAADLIEASVGCLTREIAGLLADYVRASPGQQVDLERASAPWREFLG</sequence>
<dbReference type="SUPFAM" id="SSF47203">
    <property type="entry name" value="Acyl-CoA dehydrogenase C-terminal domain-like"/>
    <property type="match status" value="1"/>
</dbReference>
<dbReference type="Pfam" id="PF02771">
    <property type="entry name" value="Acyl-CoA_dh_N"/>
    <property type="match status" value="1"/>
</dbReference>
<dbReference type="CDD" id="cd00567">
    <property type="entry name" value="ACAD"/>
    <property type="match status" value="1"/>
</dbReference>
<gene>
    <name evidence="9" type="ORF">PPSIR1_41584</name>
</gene>
<evidence type="ECO:0000259" key="6">
    <source>
        <dbReference type="Pfam" id="PF00441"/>
    </source>
</evidence>
<dbReference type="EMBL" id="ABCS01000010">
    <property type="protein sequence ID" value="EDM80446.1"/>
    <property type="molecule type" value="Genomic_DNA"/>
</dbReference>
<dbReference type="PANTHER" id="PTHR43884:SF12">
    <property type="entry name" value="ISOVALERYL-COA DEHYDROGENASE, MITOCHONDRIAL-RELATED"/>
    <property type="match status" value="1"/>
</dbReference>
<dbReference type="PANTHER" id="PTHR43884">
    <property type="entry name" value="ACYL-COA DEHYDROGENASE"/>
    <property type="match status" value="1"/>
</dbReference>
<proteinExistence type="inferred from homology"/>
<dbReference type="InterPro" id="IPR036250">
    <property type="entry name" value="AcylCo_DH-like_C"/>
</dbReference>
<comment type="caution">
    <text evidence="9">The sequence shown here is derived from an EMBL/GenBank/DDBJ whole genome shotgun (WGS) entry which is preliminary data.</text>
</comment>
<dbReference type="Proteomes" id="UP000005801">
    <property type="component" value="Unassembled WGS sequence"/>
</dbReference>
<organism evidence="9 10">
    <name type="scientific">Plesiocystis pacifica SIR-1</name>
    <dbReference type="NCBI Taxonomy" id="391625"/>
    <lineage>
        <taxon>Bacteria</taxon>
        <taxon>Pseudomonadati</taxon>
        <taxon>Myxococcota</taxon>
        <taxon>Polyangia</taxon>
        <taxon>Nannocystales</taxon>
        <taxon>Nannocystaceae</taxon>
        <taxon>Plesiocystis</taxon>
    </lineage>
</organism>
<dbReference type="eggNOG" id="COG1960">
    <property type="taxonomic scope" value="Bacteria"/>
</dbReference>
<feature type="domain" description="Acyl-CoA dehydrogenase/oxidase C-terminal" evidence="6">
    <location>
        <begin position="212"/>
        <end position="360"/>
    </location>
</feature>
<evidence type="ECO:0000256" key="2">
    <source>
        <dbReference type="ARBA" id="ARBA00009347"/>
    </source>
</evidence>
<dbReference type="SUPFAM" id="SSF56645">
    <property type="entry name" value="Acyl-CoA dehydrogenase NM domain-like"/>
    <property type="match status" value="1"/>
</dbReference>